<dbReference type="GO" id="GO:0016020">
    <property type="term" value="C:membrane"/>
    <property type="evidence" value="ECO:0007669"/>
    <property type="project" value="UniProtKB-SubCell"/>
</dbReference>
<dbReference type="PROSITE" id="PS00217">
    <property type="entry name" value="SUGAR_TRANSPORT_2"/>
    <property type="match status" value="1"/>
</dbReference>
<dbReference type="PANTHER" id="PTHR24064">
    <property type="entry name" value="SOLUTE CARRIER FAMILY 22 MEMBER"/>
    <property type="match status" value="1"/>
</dbReference>
<feature type="transmembrane region" description="Helical" evidence="5">
    <location>
        <begin position="119"/>
        <end position="137"/>
    </location>
</feature>
<dbReference type="Gene3D" id="1.20.1250.20">
    <property type="entry name" value="MFS general substrate transporter like domains"/>
    <property type="match status" value="2"/>
</dbReference>
<evidence type="ECO:0000256" key="1">
    <source>
        <dbReference type="ARBA" id="ARBA00004141"/>
    </source>
</evidence>
<comment type="subcellular location">
    <subcellularLocation>
        <location evidence="1">Membrane</location>
        <topology evidence="1">Multi-pass membrane protein</topology>
    </subcellularLocation>
</comment>
<dbReference type="InterPro" id="IPR020846">
    <property type="entry name" value="MFS_dom"/>
</dbReference>
<protein>
    <recommendedName>
        <fullName evidence="6">Major facilitator superfamily (MFS) profile domain-containing protein</fullName>
    </recommendedName>
</protein>
<evidence type="ECO:0000259" key="6">
    <source>
        <dbReference type="PROSITE" id="PS50850"/>
    </source>
</evidence>
<dbReference type="Pfam" id="PF00083">
    <property type="entry name" value="Sugar_tr"/>
    <property type="match status" value="1"/>
</dbReference>
<accession>A0AA39QUA0</accession>
<feature type="transmembrane region" description="Helical" evidence="5">
    <location>
        <begin position="84"/>
        <end position="107"/>
    </location>
</feature>
<dbReference type="CDD" id="cd17364">
    <property type="entry name" value="MFS_PhT"/>
    <property type="match status" value="1"/>
</dbReference>
<dbReference type="PROSITE" id="PS00216">
    <property type="entry name" value="SUGAR_TRANSPORT_1"/>
    <property type="match status" value="1"/>
</dbReference>
<feature type="transmembrane region" description="Helical" evidence="5">
    <location>
        <begin position="497"/>
        <end position="516"/>
    </location>
</feature>
<keyword evidence="3 5" id="KW-1133">Transmembrane helix</keyword>
<dbReference type="InterPro" id="IPR005829">
    <property type="entry name" value="Sugar_transporter_CS"/>
</dbReference>
<keyword evidence="4 5" id="KW-0472">Membrane</keyword>
<feature type="transmembrane region" description="Helical" evidence="5">
    <location>
        <begin position="149"/>
        <end position="175"/>
    </location>
</feature>
<dbReference type="EMBL" id="JAFEKC020000019">
    <property type="protein sequence ID" value="KAK0509305.1"/>
    <property type="molecule type" value="Genomic_DNA"/>
</dbReference>
<gene>
    <name evidence="7" type="ORF">JMJ35_008676</name>
</gene>
<evidence type="ECO:0000313" key="8">
    <source>
        <dbReference type="Proteomes" id="UP001166286"/>
    </source>
</evidence>
<feature type="transmembrane region" description="Helical" evidence="5">
    <location>
        <begin position="228"/>
        <end position="247"/>
    </location>
</feature>
<dbReference type="PROSITE" id="PS50850">
    <property type="entry name" value="MFS"/>
    <property type="match status" value="1"/>
</dbReference>
<name>A0AA39QUA0_9LECA</name>
<evidence type="ECO:0000256" key="4">
    <source>
        <dbReference type="ARBA" id="ARBA00023136"/>
    </source>
</evidence>
<organism evidence="7 8">
    <name type="scientific">Cladonia borealis</name>
    <dbReference type="NCBI Taxonomy" id="184061"/>
    <lineage>
        <taxon>Eukaryota</taxon>
        <taxon>Fungi</taxon>
        <taxon>Dikarya</taxon>
        <taxon>Ascomycota</taxon>
        <taxon>Pezizomycotina</taxon>
        <taxon>Lecanoromycetes</taxon>
        <taxon>OSLEUM clade</taxon>
        <taxon>Lecanoromycetidae</taxon>
        <taxon>Lecanorales</taxon>
        <taxon>Lecanorineae</taxon>
        <taxon>Cladoniaceae</taxon>
        <taxon>Cladonia</taxon>
    </lineage>
</organism>
<feature type="transmembrane region" description="Helical" evidence="5">
    <location>
        <begin position="463"/>
        <end position="485"/>
    </location>
</feature>
<keyword evidence="8" id="KW-1185">Reference proteome</keyword>
<dbReference type="AlphaFoldDB" id="A0AA39QUA0"/>
<dbReference type="SUPFAM" id="SSF103473">
    <property type="entry name" value="MFS general substrate transporter"/>
    <property type="match status" value="1"/>
</dbReference>
<feature type="domain" description="Major facilitator superfamily (MFS) profile" evidence="6">
    <location>
        <begin position="43"/>
        <end position="520"/>
    </location>
</feature>
<evidence type="ECO:0000256" key="3">
    <source>
        <dbReference type="ARBA" id="ARBA00022989"/>
    </source>
</evidence>
<proteinExistence type="predicted"/>
<keyword evidence="2 5" id="KW-0812">Transmembrane</keyword>
<dbReference type="GO" id="GO:0022857">
    <property type="term" value="F:transmembrane transporter activity"/>
    <property type="evidence" value="ECO:0007669"/>
    <property type="project" value="InterPro"/>
</dbReference>
<comment type="caution">
    <text evidence="7">The sequence shown here is derived from an EMBL/GenBank/DDBJ whole genome shotgun (WGS) entry which is preliminary data.</text>
</comment>
<sequence>MRWEEEAYTRKDDEGNLITVEEYERDHKPTGMSRFMSRGDMKLYAICGVGFFLDSYDLFIINLVTPVWTYEYWGGLQGKKSPTYPLLLRGAVNAAANIGNIIGQLSFGFLGDAFGRKFVYGKEMIIMIIGVILVISLPNHLKGPTRNKFWYLFGMRIIMGIGIGGDYPMSAAIVAERSTLRNRGRMLGWIFSNQGWGTLAGSIVTLIVLGCFSSALKAGHYNELDAVWRIQIGVALVPAFATLYFRLTMPESRKFKQSGELSTFKAPSIDTLSSDGSYTKDPKSEIREVDGAGRTASVVEAHVAPPTRDVQLKAFFVYFSEWRHLKTLIGTASTWFLVDVAFYGTNLNQSVLLAAIGFSKGNTEYDTLLKNAYGNLIIAAAGYVPGYFLTIYFIEILGRRWIQIQGFLITGLMFGIIAGDYAHLGTAGKFVCFTIAQLFFNFGPNATTFIVPGEAFPSRVRGFAHGVSAATGKVGAILSGVLFNYLSGPTQIGVANVLWIFFACSILGAIMTFFFVPETKGVDADAVDFAECQEAVRIKNAR</sequence>
<evidence type="ECO:0000313" key="7">
    <source>
        <dbReference type="EMBL" id="KAK0509305.1"/>
    </source>
</evidence>
<dbReference type="InterPro" id="IPR005828">
    <property type="entry name" value="MFS_sugar_transport-like"/>
</dbReference>
<reference evidence="7" key="1">
    <citation type="submission" date="2023-03" db="EMBL/GenBank/DDBJ databases">
        <title>Complete genome of Cladonia borealis.</title>
        <authorList>
            <person name="Park H."/>
        </authorList>
    </citation>
    <scope>NUCLEOTIDE SEQUENCE</scope>
    <source>
        <strain evidence="7">ANT050790</strain>
    </source>
</reference>
<feature type="transmembrane region" description="Helical" evidence="5">
    <location>
        <begin position="196"/>
        <end position="216"/>
    </location>
</feature>
<dbReference type="InterPro" id="IPR036259">
    <property type="entry name" value="MFS_trans_sf"/>
</dbReference>
<evidence type="ECO:0000256" key="5">
    <source>
        <dbReference type="SAM" id="Phobius"/>
    </source>
</evidence>
<feature type="transmembrane region" description="Helical" evidence="5">
    <location>
        <begin position="43"/>
        <end position="64"/>
    </location>
</feature>
<dbReference type="Proteomes" id="UP001166286">
    <property type="component" value="Unassembled WGS sequence"/>
</dbReference>
<feature type="transmembrane region" description="Helical" evidence="5">
    <location>
        <begin position="372"/>
        <end position="394"/>
    </location>
</feature>
<evidence type="ECO:0000256" key="2">
    <source>
        <dbReference type="ARBA" id="ARBA00022692"/>
    </source>
</evidence>
<feature type="transmembrane region" description="Helical" evidence="5">
    <location>
        <begin position="400"/>
        <end position="418"/>
    </location>
</feature>